<keyword evidence="3" id="KW-0812">Transmembrane</keyword>
<reference evidence="4 5" key="1">
    <citation type="journal article" date="2018" name="Sci. Rep.">
        <title>Raphidocelis subcapitata (=Pseudokirchneriella subcapitata) provides an insight into genome evolution and environmental adaptations in the Sphaeropleales.</title>
        <authorList>
            <person name="Suzuki S."/>
            <person name="Yamaguchi H."/>
            <person name="Nakajima N."/>
            <person name="Kawachi M."/>
        </authorList>
    </citation>
    <scope>NUCLEOTIDE SEQUENCE [LARGE SCALE GENOMIC DNA]</scope>
    <source>
        <strain evidence="4 5">NIES-35</strain>
    </source>
</reference>
<evidence type="ECO:0000313" key="4">
    <source>
        <dbReference type="EMBL" id="GBF94022.1"/>
    </source>
</evidence>
<dbReference type="EMBL" id="BDRX01000047">
    <property type="protein sequence ID" value="GBF94022.1"/>
    <property type="molecule type" value="Genomic_DNA"/>
</dbReference>
<dbReference type="InParanoid" id="A0A2V0P529"/>
<dbReference type="OrthoDB" id="10633793at2759"/>
<name>A0A2V0P529_9CHLO</name>
<proteinExistence type="predicted"/>
<dbReference type="AlphaFoldDB" id="A0A2V0P529"/>
<feature type="coiled-coil region" evidence="1">
    <location>
        <begin position="116"/>
        <end position="150"/>
    </location>
</feature>
<protein>
    <submittedName>
        <fullName evidence="4">Uncharacterized protein</fullName>
    </submittedName>
</protein>
<accession>A0A2V0P529</accession>
<organism evidence="4 5">
    <name type="scientific">Raphidocelis subcapitata</name>
    <dbReference type="NCBI Taxonomy" id="307507"/>
    <lineage>
        <taxon>Eukaryota</taxon>
        <taxon>Viridiplantae</taxon>
        <taxon>Chlorophyta</taxon>
        <taxon>core chlorophytes</taxon>
        <taxon>Chlorophyceae</taxon>
        <taxon>CS clade</taxon>
        <taxon>Sphaeropleales</taxon>
        <taxon>Selenastraceae</taxon>
        <taxon>Raphidocelis</taxon>
    </lineage>
</organism>
<evidence type="ECO:0000313" key="5">
    <source>
        <dbReference type="Proteomes" id="UP000247498"/>
    </source>
</evidence>
<feature type="compositionally biased region" description="Low complexity" evidence="2">
    <location>
        <begin position="62"/>
        <end position="78"/>
    </location>
</feature>
<feature type="compositionally biased region" description="Low complexity" evidence="2">
    <location>
        <begin position="26"/>
        <end position="45"/>
    </location>
</feature>
<keyword evidence="3" id="KW-0472">Membrane</keyword>
<gene>
    <name evidence="4" type="ORF">Rsub_07290</name>
</gene>
<keyword evidence="3" id="KW-1133">Transmembrane helix</keyword>
<feature type="transmembrane region" description="Helical" evidence="3">
    <location>
        <begin position="178"/>
        <end position="201"/>
    </location>
</feature>
<sequence length="254" mass="26281">MIMQSSPVNRLHGRRPAAAVPPRPARAPARALRARASAAPGTAAPQPLSWLGALPGQGQGQGQFQTGGPQAAKPAPAQQLPPSPPPQLPQSPLASAPGALPLVSRAEEADFLWAGYSDLSEQLRATRAHNSALQQEVEALAGAVRRLKGDLDDAAAAAAARARGPFAAAAGAWQAASFLLLFLVVINIAGAIASFHLAAASFTWFGWGVKQQAAGFFARPFLTFITSVVPWANSAVVVVFCFAAVRAAAVCLRF</sequence>
<dbReference type="Proteomes" id="UP000247498">
    <property type="component" value="Unassembled WGS sequence"/>
</dbReference>
<feature type="region of interest" description="Disordered" evidence="2">
    <location>
        <begin position="1"/>
        <end position="96"/>
    </location>
</feature>
<evidence type="ECO:0000256" key="1">
    <source>
        <dbReference type="SAM" id="Coils"/>
    </source>
</evidence>
<feature type="compositionally biased region" description="Pro residues" evidence="2">
    <location>
        <begin position="79"/>
        <end position="89"/>
    </location>
</feature>
<evidence type="ECO:0000256" key="3">
    <source>
        <dbReference type="SAM" id="Phobius"/>
    </source>
</evidence>
<feature type="transmembrane region" description="Helical" evidence="3">
    <location>
        <begin position="221"/>
        <end position="245"/>
    </location>
</feature>
<evidence type="ECO:0000256" key="2">
    <source>
        <dbReference type="SAM" id="MobiDB-lite"/>
    </source>
</evidence>
<keyword evidence="1" id="KW-0175">Coiled coil</keyword>
<comment type="caution">
    <text evidence="4">The sequence shown here is derived from an EMBL/GenBank/DDBJ whole genome shotgun (WGS) entry which is preliminary data.</text>
</comment>
<keyword evidence="5" id="KW-1185">Reference proteome</keyword>